<evidence type="ECO:0000256" key="1">
    <source>
        <dbReference type="ARBA" id="ARBA00004651"/>
    </source>
</evidence>
<feature type="transmembrane region" description="Helical" evidence="7">
    <location>
        <begin position="541"/>
        <end position="560"/>
    </location>
</feature>
<feature type="transmembrane region" description="Helical" evidence="7">
    <location>
        <begin position="1068"/>
        <end position="1089"/>
    </location>
</feature>
<feature type="transmembrane region" description="Helical" evidence="7">
    <location>
        <begin position="377"/>
        <end position="396"/>
    </location>
</feature>
<proteinExistence type="inferred from homology"/>
<feature type="transmembrane region" description="Helical" evidence="7">
    <location>
        <begin position="635"/>
        <end position="654"/>
    </location>
</feature>
<evidence type="ECO:0000313" key="9">
    <source>
        <dbReference type="EMBL" id="OIR20767.1"/>
    </source>
</evidence>
<dbReference type="Pfam" id="PF00805">
    <property type="entry name" value="Pentapeptide"/>
    <property type="match status" value="1"/>
</dbReference>
<feature type="transmembrane region" description="Helical" evidence="7">
    <location>
        <begin position="1109"/>
        <end position="1131"/>
    </location>
</feature>
<organism evidence="9 10">
    <name type="scientific">Marine Group III euryarchaeote CG-Epi1</name>
    <dbReference type="NCBI Taxonomy" id="1888995"/>
    <lineage>
        <taxon>Archaea</taxon>
        <taxon>Methanobacteriati</taxon>
        <taxon>Thermoplasmatota</taxon>
        <taxon>Thermoplasmata</taxon>
        <taxon>Candidatus Thermoprofundales</taxon>
    </lineage>
</organism>
<keyword evidence="2" id="KW-1003">Cell membrane</keyword>
<keyword evidence="5 7" id="KW-0472">Membrane</keyword>
<keyword evidence="3 7" id="KW-0812">Transmembrane</keyword>
<dbReference type="SUPFAM" id="SSF141571">
    <property type="entry name" value="Pentapeptide repeat-like"/>
    <property type="match status" value="1"/>
</dbReference>
<dbReference type="Gene3D" id="2.160.20.80">
    <property type="entry name" value="E3 ubiquitin-protein ligase SopA"/>
    <property type="match status" value="1"/>
</dbReference>
<feature type="transmembrane region" description="Helical" evidence="7">
    <location>
        <begin position="51"/>
        <end position="72"/>
    </location>
</feature>
<evidence type="ECO:0000256" key="5">
    <source>
        <dbReference type="ARBA" id="ARBA00023136"/>
    </source>
</evidence>
<name>A0A1J5TIJ5_9ARCH</name>
<evidence type="ECO:0000259" key="8">
    <source>
        <dbReference type="Pfam" id="PF02687"/>
    </source>
</evidence>
<dbReference type="InterPro" id="IPR050250">
    <property type="entry name" value="Macrolide_Exporter_MacB"/>
</dbReference>
<evidence type="ECO:0000256" key="6">
    <source>
        <dbReference type="ARBA" id="ARBA00038076"/>
    </source>
</evidence>
<dbReference type="GO" id="GO:0022857">
    <property type="term" value="F:transmembrane transporter activity"/>
    <property type="evidence" value="ECO:0007669"/>
    <property type="project" value="TreeGrafter"/>
</dbReference>
<feature type="transmembrane region" description="Helical" evidence="7">
    <location>
        <begin position="1168"/>
        <end position="1190"/>
    </location>
</feature>
<comment type="caution">
    <text evidence="9">The sequence shown here is derived from an EMBL/GenBank/DDBJ whole genome shotgun (WGS) entry which is preliminary data.</text>
</comment>
<feature type="domain" description="ABC3 transporter permease C-terminal" evidence="8">
    <location>
        <begin position="403"/>
        <end position="513"/>
    </location>
</feature>
<accession>A0A1J5TIJ5</accession>
<feature type="transmembrane region" description="Helical" evidence="7">
    <location>
        <begin position="402"/>
        <end position="420"/>
    </location>
</feature>
<feature type="transmembrane region" description="Helical" evidence="7">
    <location>
        <begin position="452"/>
        <end position="474"/>
    </location>
</feature>
<evidence type="ECO:0000256" key="4">
    <source>
        <dbReference type="ARBA" id="ARBA00022989"/>
    </source>
</evidence>
<evidence type="ECO:0000313" key="10">
    <source>
        <dbReference type="Proteomes" id="UP000183080"/>
    </source>
</evidence>
<reference evidence="9 10" key="1">
    <citation type="submission" date="2016-08" db="EMBL/GenBank/DDBJ databases">
        <title>New Insights into Marine Group III Euryarchaeota, from dark to light.</title>
        <authorList>
            <person name="Haro-Moreno J.M."/>
            <person name="Rodriguez-Valera F."/>
            <person name="Lopez-Garcia P."/>
            <person name="Moreira D."/>
            <person name="Martin-Cuadrado A.B."/>
        </authorList>
    </citation>
    <scope>NUCLEOTIDE SEQUENCE [LARGE SCALE GENOMIC DNA]</scope>
    <source>
        <strain evidence="9">CG-Epi1</strain>
    </source>
</reference>
<feature type="transmembrane region" description="Helical" evidence="7">
    <location>
        <begin position="572"/>
        <end position="595"/>
    </location>
</feature>
<dbReference type="PANTHER" id="PTHR30572:SF4">
    <property type="entry name" value="ABC TRANSPORTER PERMEASE YTRF"/>
    <property type="match status" value="1"/>
</dbReference>
<gene>
    <name evidence="9" type="ORF">BD935_04580</name>
</gene>
<dbReference type="InterPro" id="IPR001646">
    <property type="entry name" value="5peptide_repeat"/>
</dbReference>
<dbReference type="Proteomes" id="UP000183080">
    <property type="component" value="Unassembled WGS sequence"/>
</dbReference>
<feature type="transmembrane region" description="Helical" evidence="7">
    <location>
        <begin position="494"/>
        <end position="514"/>
    </location>
</feature>
<evidence type="ECO:0000256" key="3">
    <source>
        <dbReference type="ARBA" id="ARBA00022692"/>
    </source>
</evidence>
<dbReference type="AlphaFoldDB" id="A0A1J5TIJ5"/>
<comment type="subcellular location">
    <subcellularLocation>
        <location evidence="1">Cell membrane</location>
        <topology evidence="1">Multi-pass membrane protein</topology>
    </subcellularLocation>
</comment>
<protein>
    <recommendedName>
        <fullName evidence="8">ABC3 transporter permease C-terminal domain-containing protein</fullName>
    </recommendedName>
</protein>
<feature type="domain" description="ABC3 transporter permease C-terminal" evidence="8">
    <location>
        <begin position="1071"/>
        <end position="1198"/>
    </location>
</feature>
<keyword evidence="4 7" id="KW-1133">Transmembrane helix</keyword>
<evidence type="ECO:0000256" key="2">
    <source>
        <dbReference type="ARBA" id="ARBA00022475"/>
    </source>
</evidence>
<comment type="similarity">
    <text evidence="6">Belongs to the ABC-4 integral membrane protein family.</text>
</comment>
<sequence length="1207" mass="133781">MSNSEVSWLSWLFSITVWKERFLGLQKRITDLPDNLRIATLTSWRDKERGLAVFAGVFLASLVITLVLIYGVGLSQAFLEESIEQTVFDSKIEFKSAPEQGASGWTNDTVVLQQMCDEVVLRKEFNDCTLVLGKSGLHSEISWGNDAAFYASPLLMESIESSDQDKKWDTKDLWNYEYTTGPPVINVRAISFLGPEAFDGVLAERLSENIIYEMGEWKTHEEVNNERGIYIPLDIASAAGAEVGDNLDTLTFTYTYERSLPGAMEDEDCPGEIIEGQEYRLMYCQVKLSLENVTILGIYEPWPQGNPVLAANPIYSTWTLLSEEQQITLIDKDHVYLGIAVDRSLLPTASISAAETWLDEISNDMQKQTFDNGNVKIFYVDIISGTILWLEFVLGFVQVFDYILMIPVVILSLYLLIYGLELSLEQRRREISIHRSIGATADKLKGMVLFELFIISSAAWVGGYILAFFAVPIILSSVGFMQFESLDIDINPVLSIGATFFTILATLGLALLFGRSRTQKFLEMEIDEGVKKTAQSGKPRTWLHVIMLFIGTLGAIDTYQELSTGGTGIISNWFLGGLINIFGPFMLWIGGALLLSRLGAYGPKIMLFFFKRTPLLSDVKRGLQNTGSSESTTRLSLIMLLTLSIVTLAAVQGYTGSLVDERTADLQIGSDIKIYSTEPMTSTEIEEAVLNISSKDITVNALTVPMISLESEDGTDANAYVLMNGSENILRWFPQAIPGKDISNAVNAYEGGGFSAGPDMAFSLDLEGSGRFGDPADRLYKENDKESEVMNFTWEKTEIILTNIDPNSTMTPDEAFEYYTNLMDRDWSSIDLSNQDLSNRNFSRTDFSNTNLSGVNFANSNLNESLFFNVNLREANFTGASLTNTIFVVTSNNVANLDFTDANLSGAFSFYSVNLTSPNFEGATCPDGSIQNESNNCETGFSESPTPLLFPVYFPASFEVQITSYQTSMRYIGIHEFIPGVATNEMNNYLIINEQGYRNLVGDQQVNNLTATTWIVDIDGLNNDELQVLALLIAADSRFEGADDWETTHENVERNGGIIFGTQGLFTLQYLVASAAAIASAFVFLSLVLNQKKKELAILQAIGASPGQIIRLVLFEILSIVFFSMILGIILGMGLSLAFNGFFNIFGFLFQLFSGTGEEAVISRILQWPWWVITQVTLGVMTVVVIALVFTTRRALRADLAVVLKGE</sequence>
<dbReference type="Pfam" id="PF02687">
    <property type="entry name" value="FtsX"/>
    <property type="match status" value="2"/>
</dbReference>
<dbReference type="GO" id="GO:0005886">
    <property type="term" value="C:plasma membrane"/>
    <property type="evidence" value="ECO:0007669"/>
    <property type="project" value="UniProtKB-SubCell"/>
</dbReference>
<dbReference type="EMBL" id="MIZA01000008">
    <property type="protein sequence ID" value="OIR20767.1"/>
    <property type="molecule type" value="Genomic_DNA"/>
</dbReference>
<dbReference type="STRING" id="1888995.BD935_04580"/>
<dbReference type="InterPro" id="IPR003838">
    <property type="entry name" value="ABC3_permease_C"/>
</dbReference>
<dbReference type="PANTHER" id="PTHR30572">
    <property type="entry name" value="MEMBRANE COMPONENT OF TRANSPORTER-RELATED"/>
    <property type="match status" value="1"/>
</dbReference>
<evidence type="ECO:0000256" key="7">
    <source>
        <dbReference type="SAM" id="Phobius"/>
    </source>
</evidence>